<accession>A0A3D9XT01</accession>
<organism evidence="2 3">
    <name type="scientific">Paracoccus versutus</name>
    <name type="common">Thiobacillus versutus</name>
    <dbReference type="NCBI Taxonomy" id="34007"/>
    <lineage>
        <taxon>Bacteria</taxon>
        <taxon>Pseudomonadati</taxon>
        <taxon>Pseudomonadota</taxon>
        <taxon>Alphaproteobacteria</taxon>
        <taxon>Rhodobacterales</taxon>
        <taxon>Paracoccaceae</taxon>
        <taxon>Paracoccus</taxon>
    </lineage>
</organism>
<name>A0A3D9XT01_PARVE</name>
<evidence type="ECO:0000313" key="2">
    <source>
        <dbReference type="EMBL" id="REF73476.1"/>
    </source>
</evidence>
<dbReference type="PROSITE" id="PS51257">
    <property type="entry name" value="PROKAR_LIPOPROTEIN"/>
    <property type="match status" value="1"/>
</dbReference>
<dbReference type="Proteomes" id="UP000256941">
    <property type="component" value="Unassembled WGS sequence"/>
</dbReference>
<dbReference type="EMBL" id="QTUJ01000001">
    <property type="protein sequence ID" value="REF73476.1"/>
    <property type="molecule type" value="Genomic_DNA"/>
</dbReference>
<gene>
    <name evidence="2" type="ORF">BDD41_2036</name>
</gene>
<proteinExistence type="predicted"/>
<reference evidence="2 3" key="1">
    <citation type="submission" date="2018-08" db="EMBL/GenBank/DDBJ databases">
        <title>Genomic Encyclopedia of Archaeal and Bacterial Type Strains, Phase II (KMG-II): from individual species to whole genera.</title>
        <authorList>
            <person name="Goeker M."/>
        </authorList>
    </citation>
    <scope>NUCLEOTIDE SEQUENCE [LARGE SCALE GENOMIC DNA]</scope>
    <source>
        <strain evidence="2 3">DSM 17099</strain>
    </source>
</reference>
<comment type="caution">
    <text evidence="2">The sequence shown here is derived from an EMBL/GenBank/DDBJ whole genome shotgun (WGS) entry which is preliminary data.</text>
</comment>
<sequence length="86" mass="9348">MRMMTLPLCVTLLLAGCAEGVPEAPGEGRPMDEVPRQQRLPNGDRQYGFKNGCVIVLEPQRAVVKSEGDACALHHRDIALLYASAD</sequence>
<evidence type="ECO:0000256" key="1">
    <source>
        <dbReference type="SAM" id="MobiDB-lite"/>
    </source>
</evidence>
<dbReference type="AlphaFoldDB" id="A0A3D9XT01"/>
<dbReference type="RefSeq" id="WP_147304493.1">
    <property type="nucleotide sequence ID" value="NZ_CP038196.1"/>
</dbReference>
<protein>
    <submittedName>
        <fullName evidence="2">Uncharacterized protein</fullName>
    </submittedName>
</protein>
<feature type="region of interest" description="Disordered" evidence="1">
    <location>
        <begin position="22"/>
        <end position="45"/>
    </location>
</feature>
<evidence type="ECO:0000313" key="3">
    <source>
        <dbReference type="Proteomes" id="UP000256941"/>
    </source>
</evidence>